<reference evidence="5" key="1">
    <citation type="submission" date="2016-10" db="EMBL/GenBank/DDBJ databases">
        <title>Sequence of Gallionella enrichment culture.</title>
        <authorList>
            <person name="Poehlein A."/>
            <person name="Muehling M."/>
            <person name="Daniel R."/>
        </authorList>
    </citation>
    <scope>NUCLEOTIDE SEQUENCE</scope>
</reference>
<dbReference type="PANTHER" id="PTHR43213:SF10">
    <property type="entry name" value="7-METHYL-GTP PYROPHOSPHATASE"/>
    <property type="match status" value="1"/>
</dbReference>
<dbReference type="GO" id="GO:0047429">
    <property type="term" value="F:nucleoside triphosphate diphosphatase activity"/>
    <property type="evidence" value="ECO:0007669"/>
    <property type="project" value="InterPro"/>
</dbReference>
<dbReference type="GO" id="GO:0005737">
    <property type="term" value="C:cytoplasm"/>
    <property type="evidence" value="ECO:0007669"/>
    <property type="project" value="UniProtKB-SubCell"/>
</dbReference>
<dbReference type="InterPro" id="IPR029001">
    <property type="entry name" value="ITPase-like_fam"/>
</dbReference>
<organism evidence="5">
    <name type="scientific">mine drainage metagenome</name>
    <dbReference type="NCBI Taxonomy" id="410659"/>
    <lineage>
        <taxon>unclassified sequences</taxon>
        <taxon>metagenomes</taxon>
        <taxon>ecological metagenomes</taxon>
    </lineage>
</organism>
<proteinExistence type="inferred from homology"/>
<keyword evidence="2" id="KW-0963">Cytoplasm</keyword>
<keyword evidence="3" id="KW-0378">Hydrolase</keyword>
<dbReference type="InterPro" id="IPR003697">
    <property type="entry name" value="Maf-like"/>
</dbReference>
<dbReference type="SUPFAM" id="SSF52972">
    <property type="entry name" value="ITPase-like"/>
    <property type="match status" value="1"/>
</dbReference>
<protein>
    <submittedName>
        <fullName evidence="5">Maf-like protein YceF</fullName>
    </submittedName>
</protein>
<name>A0A1J5RTZ2_9ZZZZ</name>
<dbReference type="EMBL" id="MLJW01000167">
    <property type="protein sequence ID" value="OIQ95439.1"/>
    <property type="molecule type" value="Genomic_DNA"/>
</dbReference>
<accession>A0A1J5RTZ2</accession>
<evidence type="ECO:0000256" key="2">
    <source>
        <dbReference type="ARBA" id="ARBA00022490"/>
    </source>
</evidence>
<dbReference type="Gene3D" id="3.90.950.10">
    <property type="match status" value="1"/>
</dbReference>
<dbReference type="Pfam" id="PF02545">
    <property type="entry name" value="Maf"/>
    <property type="match status" value="1"/>
</dbReference>
<evidence type="ECO:0000256" key="1">
    <source>
        <dbReference type="ARBA" id="ARBA00004496"/>
    </source>
</evidence>
<sequence length="206" mass="21862">MPDSISGKTTVQPALVLASTSAYRRALLERLRLPFTVRSPQTDETPQPGEAPRDLALRLAAAKAQAVAADMPGTWVIGSDQVCACDGHILGKPGNHAAAVSQLRLLRGRTSLFHTALALITPDGRMQRREVPTTVRMRELSDARIENYLRAEQPYDCAGSAKSEGLGIALLEAISSDDPTALVGLPLIALCDLLLASGYPLLGQAA</sequence>
<gene>
    <name evidence="5" type="primary">yceF_7</name>
    <name evidence="5" type="ORF">GALL_226000</name>
</gene>
<evidence type="ECO:0000313" key="5">
    <source>
        <dbReference type="EMBL" id="OIQ95439.1"/>
    </source>
</evidence>
<dbReference type="AlphaFoldDB" id="A0A1J5RTZ2"/>
<evidence type="ECO:0000256" key="4">
    <source>
        <dbReference type="ARBA" id="ARBA00023080"/>
    </source>
</evidence>
<keyword evidence="4" id="KW-0546">Nucleotide metabolism</keyword>
<dbReference type="FunFam" id="3.90.950.10:FF:000005">
    <property type="entry name" value="7-methyl-GTP pyrophosphatase"/>
    <property type="match status" value="1"/>
</dbReference>
<dbReference type="GO" id="GO:0009117">
    <property type="term" value="P:nucleotide metabolic process"/>
    <property type="evidence" value="ECO:0007669"/>
    <property type="project" value="UniProtKB-KW"/>
</dbReference>
<evidence type="ECO:0000256" key="3">
    <source>
        <dbReference type="ARBA" id="ARBA00022801"/>
    </source>
</evidence>
<dbReference type="CDD" id="cd00555">
    <property type="entry name" value="Maf"/>
    <property type="match status" value="1"/>
</dbReference>
<dbReference type="NCBIfam" id="TIGR00172">
    <property type="entry name" value="maf"/>
    <property type="match status" value="1"/>
</dbReference>
<dbReference type="HAMAP" id="MF_00528">
    <property type="entry name" value="Maf"/>
    <property type="match status" value="1"/>
</dbReference>
<comment type="caution">
    <text evidence="5">The sequence shown here is derived from an EMBL/GenBank/DDBJ whole genome shotgun (WGS) entry which is preliminary data.</text>
</comment>
<dbReference type="PIRSF" id="PIRSF006305">
    <property type="entry name" value="Maf"/>
    <property type="match status" value="1"/>
</dbReference>
<dbReference type="PANTHER" id="PTHR43213">
    <property type="entry name" value="BIFUNCTIONAL DTTP/UTP PYROPHOSPHATASE/METHYLTRANSFERASE PROTEIN-RELATED"/>
    <property type="match status" value="1"/>
</dbReference>
<comment type="subcellular location">
    <subcellularLocation>
        <location evidence="1">Cytoplasm</location>
    </subcellularLocation>
</comment>